<proteinExistence type="predicted"/>
<dbReference type="Gene3D" id="3.30.420.10">
    <property type="entry name" value="Ribonuclease H-like superfamily/Ribonuclease H"/>
    <property type="match status" value="1"/>
</dbReference>
<reference evidence="2" key="1">
    <citation type="journal article" date="2016" name="Proc. Natl. Acad. Sci. U.S.A.">
        <title>Lipid metabolic changes in an early divergent fungus govern the establishment of a mutualistic symbiosis with endobacteria.</title>
        <authorList>
            <person name="Lastovetsky O.A."/>
            <person name="Gaspar M.L."/>
            <person name="Mondo S.J."/>
            <person name="LaButti K.M."/>
            <person name="Sandor L."/>
            <person name="Grigoriev I.V."/>
            <person name="Henry S.A."/>
            <person name="Pawlowska T.E."/>
        </authorList>
    </citation>
    <scope>NUCLEOTIDE SEQUENCE [LARGE SCALE GENOMIC DNA]</scope>
    <source>
        <strain evidence="2">ATCC 52814</strain>
    </source>
</reference>
<dbReference type="Proteomes" id="UP000242414">
    <property type="component" value="Unassembled WGS sequence"/>
</dbReference>
<dbReference type="OrthoDB" id="5582742at2759"/>
<feature type="region of interest" description="Disordered" evidence="1">
    <location>
        <begin position="203"/>
        <end position="230"/>
    </location>
</feature>
<evidence type="ECO:0000256" key="1">
    <source>
        <dbReference type="SAM" id="MobiDB-lite"/>
    </source>
</evidence>
<evidence type="ECO:0008006" key="3">
    <source>
        <dbReference type="Google" id="ProtNLM"/>
    </source>
</evidence>
<dbReference type="VEuPathDB" id="FungiDB:BCV72DRAFT_307936"/>
<accession>A0A1X0QVI1</accession>
<dbReference type="EMBL" id="KV921992">
    <property type="protein sequence ID" value="ORE03766.1"/>
    <property type="molecule type" value="Genomic_DNA"/>
</dbReference>
<gene>
    <name evidence="2" type="ORF">BCV72DRAFT_307936</name>
</gene>
<dbReference type="AlphaFoldDB" id="A0A1X0QVI1"/>
<feature type="compositionally biased region" description="Low complexity" evidence="1">
    <location>
        <begin position="203"/>
        <end position="217"/>
    </location>
</feature>
<organism evidence="2">
    <name type="scientific">Rhizopus microsporus var. microsporus</name>
    <dbReference type="NCBI Taxonomy" id="86635"/>
    <lineage>
        <taxon>Eukaryota</taxon>
        <taxon>Fungi</taxon>
        <taxon>Fungi incertae sedis</taxon>
        <taxon>Mucoromycota</taxon>
        <taxon>Mucoromycotina</taxon>
        <taxon>Mucoromycetes</taxon>
        <taxon>Mucorales</taxon>
        <taxon>Mucorineae</taxon>
        <taxon>Rhizopodaceae</taxon>
        <taxon>Rhizopus</taxon>
    </lineage>
</organism>
<dbReference type="InterPro" id="IPR036397">
    <property type="entry name" value="RNaseH_sf"/>
</dbReference>
<name>A0A1X0QVI1_RHIZD</name>
<dbReference type="SUPFAM" id="SSF53098">
    <property type="entry name" value="Ribonuclease H-like"/>
    <property type="match status" value="1"/>
</dbReference>
<dbReference type="GO" id="GO:0003676">
    <property type="term" value="F:nucleic acid binding"/>
    <property type="evidence" value="ECO:0007669"/>
    <property type="project" value="InterPro"/>
</dbReference>
<sequence length="230" mass="25749">MTNWSIACAVPEATAEAVADFLYEEIVMRFDYPNEFYTDRGASFLSKIRKHRSAGFSPLYLMYCCEPRLPGDELRPYLATRLAQDPRTIAEFTARERELLGQVRAAAQKRMEAVFKGDKRKWNAWVTMSGLEYSWMGPFTVAAKNDVTNIYKLVSVGGEPYLSYVHIDRLKEVKVEYINTLWYNPTVSHAVCRAGVGHSAPTTDSLATSDTSLSAPTVRVTPSAGSARVD</sequence>
<evidence type="ECO:0000313" key="2">
    <source>
        <dbReference type="EMBL" id="ORE03766.1"/>
    </source>
</evidence>
<protein>
    <recommendedName>
        <fullName evidence="3">Integrase catalytic domain-containing protein</fullName>
    </recommendedName>
</protein>
<dbReference type="InterPro" id="IPR012337">
    <property type="entry name" value="RNaseH-like_sf"/>
</dbReference>